<dbReference type="InterPro" id="IPR050326">
    <property type="entry name" value="NAD_dep_DNA_ligaseB"/>
</dbReference>
<evidence type="ECO:0000256" key="4">
    <source>
        <dbReference type="ARBA" id="ARBA00023204"/>
    </source>
</evidence>
<feature type="chain" id="PRO_5012071408" evidence="5">
    <location>
        <begin position="20"/>
        <end position="281"/>
    </location>
</feature>
<evidence type="ECO:0000313" key="8">
    <source>
        <dbReference type="Proteomes" id="UP000186895"/>
    </source>
</evidence>
<dbReference type="Gene3D" id="3.30.1490.70">
    <property type="match status" value="1"/>
</dbReference>
<sequence>MLKYPALILAGLVAVPAQADAELTLMHGMEIGDQLSQPEDLANWLVSEKFDGVRAYWNGQQLLTRSGYPIHTPPGFTDGWPGQHLEGELWIGYGQFSRLSGLVQRYDTQPDDWHDVRFMVFDLPQWPDTFTGRQQRLQQLLKSHPVPLNLKLVPQYSGLDEAALQARLQQVLAKGGEGLMLHRANALYQVQRTADIRKLKPFQDADAKVLAHLPGKGKYVGMLGSVQVELEDGTRLRIGSGFSDTERADPPPIGSTITFRYNGLTRHGKPRFARFLRIRPD</sequence>
<reference evidence="7 8" key="1">
    <citation type="submission" date="2017-01" db="EMBL/GenBank/DDBJ databases">
        <authorList>
            <person name="Mah S.A."/>
            <person name="Swanson W.J."/>
            <person name="Moy G.W."/>
            <person name="Vacquier V.D."/>
        </authorList>
    </citation>
    <scope>NUCLEOTIDE SEQUENCE [LARGE SCALE GENOMIC DNA]</scope>
    <source>
        <strain evidence="7 8">DSM 7027</strain>
    </source>
</reference>
<protein>
    <submittedName>
        <fullName evidence="7">DNA ligase-1</fullName>
    </submittedName>
</protein>
<dbReference type="NCBIfam" id="NF006592">
    <property type="entry name" value="PRK09125.1"/>
    <property type="match status" value="1"/>
</dbReference>
<dbReference type="InterPro" id="IPR012340">
    <property type="entry name" value="NA-bd_OB-fold"/>
</dbReference>
<name>A0A1N6WLF1_9GAMM</name>
<dbReference type="SUPFAM" id="SSF56091">
    <property type="entry name" value="DNA ligase/mRNA capping enzyme, catalytic domain"/>
    <property type="match status" value="1"/>
</dbReference>
<accession>A0A1N6WLF1</accession>
<feature type="signal peptide" evidence="5">
    <location>
        <begin position="1"/>
        <end position="19"/>
    </location>
</feature>
<gene>
    <name evidence="7" type="ORF">SAMN05421647_11127</name>
</gene>
<keyword evidence="4" id="KW-0234">DNA repair</keyword>
<dbReference type="eggNOG" id="COG1793">
    <property type="taxonomic scope" value="Bacteria"/>
</dbReference>
<dbReference type="Gene3D" id="2.40.50.140">
    <property type="entry name" value="Nucleic acid-binding proteins"/>
    <property type="match status" value="1"/>
</dbReference>
<feature type="domain" description="DNA ligase OB-like" evidence="6">
    <location>
        <begin position="214"/>
        <end position="279"/>
    </location>
</feature>
<evidence type="ECO:0000256" key="5">
    <source>
        <dbReference type="SAM" id="SignalP"/>
    </source>
</evidence>
<dbReference type="PANTHER" id="PTHR47810">
    <property type="entry name" value="DNA LIGASE"/>
    <property type="match status" value="1"/>
</dbReference>
<dbReference type="STRING" id="49186.SAMN05421647_11127"/>
<keyword evidence="3" id="KW-0227">DNA damage</keyword>
<dbReference type="AlphaFoldDB" id="A0A1N6WLF1"/>
<dbReference type="Gene3D" id="3.30.470.30">
    <property type="entry name" value="DNA ligase/mRNA capping enzyme"/>
    <property type="match status" value="1"/>
</dbReference>
<dbReference type="GO" id="GO:0006260">
    <property type="term" value="P:DNA replication"/>
    <property type="evidence" value="ECO:0007669"/>
    <property type="project" value="UniProtKB-KW"/>
</dbReference>
<dbReference type="GO" id="GO:0016874">
    <property type="term" value="F:ligase activity"/>
    <property type="evidence" value="ECO:0007669"/>
    <property type="project" value="UniProtKB-KW"/>
</dbReference>
<evidence type="ECO:0000256" key="2">
    <source>
        <dbReference type="ARBA" id="ARBA00022705"/>
    </source>
</evidence>
<dbReference type="Proteomes" id="UP000186895">
    <property type="component" value="Unassembled WGS sequence"/>
</dbReference>
<evidence type="ECO:0000313" key="7">
    <source>
        <dbReference type="EMBL" id="SIQ90901.1"/>
    </source>
</evidence>
<dbReference type="EMBL" id="FTMN01000011">
    <property type="protein sequence ID" value="SIQ90901.1"/>
    <property type="molecule type" value="Genomic_DNA"/>
</dbReference>
<keyword evidence="8" id="KW-1185">Reference proteome</keyword>
<dbReference type="SUPFAM" id="SSF50249">
    <property type="entry name" value="Nucleic acid-binding proteins"/>
    <property type="match status" value="1"/>
</dbReference>
<dbReference type="Pfam" id="PF14743">
    <property type="entry name" value="DNA_ligase_OB_2"/>
    <property type="match status" value="1"/>
</dbReference>
<evidence type="ECO:0000256" key="3">
    <source>
        <dbReference type="ARBA" id="ARBA00022763"/>
    </source>
</evidence>
<dbReference type="RefSeq" id="WP_076465481.1">
    <property type="nucleotide sequence ID" value="NZ_FTMN01000011.1"/>
</dbReference>
<dbReference type="CDD" id="cd08041">
    <property type="entry name" value="OBF_kDNA_ligase_like"/>
    <property type="match status" value="1"/>
</dbReference>
<dbReference type="PANTHER" id="PTHR47810:SF1">
    <property type="entry name" value="DNA LIGASE B"/>
    <property type="match status" value="1"/>
</dbReference>
<dbReference type="InterPro" id="IPR029319">
    <property type="entry name" value="DNA_ligase_OB"/>
</dbReference>
<evidence type="ECO:0000259" key="6">
    <source>
        <dbReference type="Pfam" id="PF14743"/>
    </source>
</evidence>
<keyword evidence="5" id="KW-0732">Signal</keyword>
<organism evidence="7 8">
    <name type="scientific">Marinobacterium stanieri</name>
    <dbReference type="NCBI Taxonomy" id="49186"/>
    <lineage>
        <taxon>Bacteria</taxon>
        <taxon>Pseudomonadati</taxon>
        <taxon>Pseudomonadota</taxon>
        <taxon>Gammaproteobacteria</taxon>
        <taxon>Oceanospirillales</taxon>
        <taxon>Oceanospirillaceae</taxon>
        <taxon>Marinobacterium</taxon>
    </lineage>
</organism>
<proteinExistence type="predicted"/>
<evidence type="ECO:0000256" key="1">
    <source>
        <dbReference type="ARBA" id="ARBA00022598"/>
    </source>
</evidence>
<keyword evidence="1 7" id="KW-0436">Ligase</keyword>
<keyword evidence="2" id="KW-0235">DNA replication</keyword>
<dbReference type="GO" id="GO:0006281">
    <property type="term" value="P:DNA repair"/>
    <property type="evidence" value="ECO:0007669"/>
    <property type="project" value="UniProtKB-KW"/>
</dbReference>
<dbReference type="CDD" id="cd07896">
    <property type="entry name" value="Adenylation_kDNA_ligase_like"/>
    <property type="match status" value="1"/>
</dbReference>